<evidence type="ECO:0008006" key="3">
    <source>
        <dbReference type="Google" id="ProtNLM"/>
    </source>
</evidence>
<name>A0ABQ7L8S6_BRACM</name>
<gene>
    <name evidence="1" type="primary">A09g503140.1_BraROA</name>
    <name evidence="1" type="ORF">IGI04_034453</name>
</gene>
<comment type="caution">
    <text evidence="1">The sequence shown here is derived from an EMBL/GenBank/DDBJ whole genome shotgun (WGS) entry which is preliminary data.</text>
</comment>
<proteinExistence type="predicted"/>
<reference evidence="1 2" key="1">
    <citation type="submission" date="2021-03" db="EMBL/GenBank/DDBJ databases">
        <authorList>
            <person name="King G.J."/>
            <person name="Bancroft I."/>
            <person name="Baten A."/>
            <person name="Bloomfield J."/>
            <person name="Borpatragohain P."/>
            <person name="He Z."/>
            <person name="Irish N."/>
            <person name="Irwin J."/>
            <person name="Liu K."/>
            <person name="Mauleon R.P."/>
            <person name="Moore J."/>
            <person name="Morris R."/>
            <person name="Ostergaard L."/>
            <person name="Wang B."/>
            <person name="Wells R."/>
        </authorList>
    </citation>
    <scope>NUCLEOTIDE SEQUENCE [LARGE SCALE GENOMIC DNA]</scope>
    <source>
        <strain evidence="1">R-o-18</strain>
        <tissue evidence="1">Leaf</tissue>
    </source>
</reference>
<evidence type="ECO:0000313" key="1">
    <source>
        <dbReference type="EMBL" id="KAG5382983.1"/>
    </source>
</evidence>
<organism evidence="1 2">
    <name type="scientific">Brassica rapa subsp. trilocularis</name>
    <dbReference type="NCBI Taxonomy" id="1813537"/>
    <lineage>
        <taxon>Eukaryota</taxon>
        <taxon>Viridiplantae</taxon>
        <taxon>Streptophyta</taxon>
        <taxon>Embryophyta</taxon>
        <taxon>Tracheophyta</taxon>
        <taxon>Spermatophyta</taxon>
        <taxon>Magnoliopsida</taxon>
        <taxon>eudicotyledons</taxon>
        <taxon>Gunneridae</taxon>
        <taxon>Pentapetalae</taxon>
        <taxon>rosids</taxon>
        <taxon>malvids</taxon>
        <taxon>Brassicales</taxon>
        <taxon>Brassicaceae</taxon>
        <taxon>Brassiceae</taxon>
        <taxon>Brassica</taxon>
    </lineage>
</organism>
<protein>
    <recommendedName>
        <fullName evidence="3">14-3-3 domain-containing protein</fullName>
    </recommendedName>
</protein>
<keyword evidence="2" id="KW-1185">Reference proteome</keyword>
<dbReference type="Proteomes" id="UP000823674">
    <property type="component" value="Chromosome A09"/>
</dbReference>
<dbReference type="EMBL" id="JADBGQ010000008">
    <property type="protein sequence ID" value="KAG5382983.1"/>
    <property type="molecule type" value="Genomic_DNA"/>
</dbReference>
<accession>A0ABQ7L8S6</accession>
<sequence length="346" mass="39931">MVLLGEKPEGGKGIRYLYAFAALSVHIGCHIDNSVHGFLTRVQQENSSVSLKFNILVSSNPTAATKNVETAVFISRGGEEASMDDESYILHMHMAHLPLRLWLHRCVSKLSLLDESPKRHENLTEGVNLKPVSFMSQFHRSRPDCNLCASWVRLYLYKRMNALITLCFHGHMFLQTKKYCVLLYIKEKILKKLSKQQLDPLYDLDQALRFACVDRGQTENSCCSQTENICCVKCPFCRRGGDGVSNVVKFTEESKIRYAWSKYAELERSLAETELARTIFELAISQYEEYIDYLYPEESQTTNLKILEAAYKWKKQKLAASEEDYDYYQVSFELYQNCELIFFGLC</sequence>
<evidence type="ECO:0000313" key="2">
    <source>
        <dbReference type="Proteomes" id="UP000823674"/>
    </source>
</evidence>